<proteinExistence type="inferred from homology"/>
<keyword evidence="5 6" id="KW-0482">Metalloprotease</keyword>
<keyword evidence="3 6" id="KW-0378">Hydrolase</keyword>
<accession>A0A2P4UNS9</accession>
<feature type="transmembrane region" description="Helical" evidence="7">
    <location>
        <begin position="34"/>
        <end position="59"/>
    </location>
</feature>
<dbReference type="Proteomes" id="UP000242367">
    <property type="component" value="Unassembled WGS sequence"/>
</dbReference>
<comment type="similarity">
    <text evidence="6">Belongs to the peptidase M48 family.</text>
</comment>
<dbReference type="Gene3D" id="3.30.2010.10">
    <property type="entry name" value="Metalloproteases ('zincins'), catalytic domain"/>
    <property type="match status" value="1"/>
</dbReference>
<dbReference type="PANTHER" id="PTHR34978:SF3">
    <property type="entry name" value="SLR0241 PROTEIN"/>
    <property type="match status" value="1"/>
</dbReference>
<dbReference type="AlphaFoldDB" id="A0A2P4UNS9"/>
<reference evidence="9 10" key="1">
    <citation type="journal article" date="2017" name="Chemistry">
        <title>Isolation, Biosynthesis and Chemical Modifications of Rubterolones A-F: Rare Tropolone Alkaloids from Actinomadura sp. 5-2.</title>
        <authorList>
            <person name="Guo H."/>
            <person name="Benndorf R."/>
            <person name="Leichnitz D."/>
            <person name="Klassen J.L."/>
            <person name="Vollmers J."/>
            <person name="Gorls H."/>
            <person name="Steinacker M."/>
            <person name="Weigel C."/>
            <person name="Dahse H.M."/>
            <person name="Kaster A.K."/>
            <person name="de Beer Z.W."/>
            <person name="Poulsen M."/>
            <person name="Beemelmanns C."/>
        </authorList>
    </citation>
    <scope>NUCLEOTIDE SEQUENCE [LARGE SCALE GENOMIC DNA]</scope>
    <source>
        <strain evidence="9 10">5-2</strain>
    </source>
</reference>
<dbReference type="GO" id="GO:0004222">
    <property type="term" value="F:metalloendopeptidase activity"/>
    <property type="evidence" value="ECO:0007669"/>
    <property type="project" value="InterPro"/>
</dbReference>
<keyword evidence="7" id="KW-0812">Transmembrane</keyword>
<dbReference type="GO" id="GO:0046872">
    <property type="term" value="F:metal ion binding"/>
    <property type="evidence" value="ECO:0007669"/>
    <property type="project" value="UniProtKB-KW"/>
</dbReference>
<feature type="transmembrane region" description="Helical" evidence="7">
    <location>
        <begin position="6"/>
        <end position="22"/>
    </location>
</feature>
<feature type="domain" description="Peptidase M48" evidence="8">
    <location>
        <begin position="127"/>
        <end position="173"/>
    </location>
</feature>
<dbReference type="PANTHER" id="PTHR34978">
    <property type="entry name" value="POSSIBLE SENSOR-TRANSDUCER PROTEIN BLAR"/>
    <property type="match status" value="1"/>
</dbReference>
<evidence type="ECO:0000256" key="4">
    <source>
        <dbReference type="ARBA" id="ARBA00022833"/>
    </source>
</evidence>
<evidence type="ECO:0000256" key="5">
    <source>
        <dbReference type="ARBA" id="ARBA00023049"/>
    </source>
</evidence>
<dbReference type="EMBL" id="MTBP01000001">
    <property type="protein sequence ID" value="POM26701.1"/>
    <property type="molecule type" value="Genomic_DNA"/>
</dbReference>
<evidence type="ECO:0000256" key="3">
    <source>
        <dbReference type="ARBA" id="ARBA00022801"/>
    </source>
</evidence>
<feature type="transmembrane region" description="Helical" evidence="7">
    <location>
        <begin position="79"/>
        <end position="98"/>
    </location>
</feature>
<evidence type="ECO:0000256" key="7">
    <source>
        <dbReference type="SAM" id="Phobius"/>
    </source>
</evidence>
<dbReference type="InterPro" id="IPR052173">
    <property type="entry name" value="Beta-lactam_resp_regulator"/>
</dbReference>
<organism evidence="9 10">
    <name type="scientific">Actinomadura rubteroloni</name>
    <dbReference type="NCBI Taxonomy" id="1926885"/>
    <lineage>
        <taxon>Bacteria</taxon>
        <taxon>Bacillati</taxon>
        <taxon>Actinomycetota</taxon>
        <taxon>Actinomycetes</taxon>
        <taxon>Streptosporangiales</taxon>
        <taxon>Thermomonosporaceae</taxon>
        <taxon>Actinomadura</taxon>
    </lineage>
</organism>
<gene>
    <name evidence="9" type="ORF">BTM25_11050</name>
</gene>
<name>A0A2P4UNS9_9ACTN</name>
<evidence type="ECO:0000259" key="8">
    <source>
        <dbReference type="Pfam" id="PF01435"/>
    </source>
</evidence>
<evidence type="ECO:0000256" key="6">
    <source>
        <dbReference type="RuleBase" id="RU003983"/>
    </source>
</evidence>
<keyword evidence="4 6" id="KW-0862">Zinc</keyword>
<keyword evidence="7" id="KW-1133">Transmembrane helix</keyword>
<dbReference type="Pfam" id="PF01435">
    <property type="entry name" value="Peptidase_M48"/>
    <property type="match status" value="1"/>
</dbReference>
<evidence type="ECO:0000256" key="2">
    <source>
        <dbReference type="ARBA" id="ARBA00022723"/>
    </source>
</evidence>
<dbReference type="InterPro" id="IPR001915">
    <property type="entry name" value="Peptidase_M48"/>
</dbReference>
<keyword evidence="7" id="KW-0472">Membrane</keyword>
<keyword evidence="1 6" id="KW-0645">Protease</keyword>
<protein>
    <recommendedName>
        <fullName evidence="8">Peptidase M48 domain-containing protein</fullName>
    </recommendedName>
</protein>
<dbReference type="RefSeq" id="WP_103561628.1">
    <property type="nucleotide sequence ID" value="NZ_MTBP01000001.1"/>
</dbReference>
<comment type="caution">
    <text evidence="9">The sequence shown here is derived from an EMBL/GenBank/DDBJ whole genome shotgun (WGS) entry which is preliminary data.</text>
</comment>
<evidence type="ECO:0000313" key="9">
    <source>
        <dbReference type="EMBL" id="POM26701.1"/>
    </source>
</evidence>
<sequence length="288" mass="29976">MTVLGLLPAALTLALAVALGLLRTPLHPRWSARLLALVAATTATAAAGTALFVAVNYAAGLDPAAAGRLPEWALFGDDAPVPAWLGVPAAVLTALNLAGTARLAARWRGDVAAARRAAVLDTGDLVAMAVPGRDGGVLVSRGLLASLTPDQLRVVFEHEASHLRHRHHRHLALGALAAATLPPLRPLNRRLRFAVERWADEDAAERLADRALVARTIAHVALNRTARPGPLAAFADGPVVERVRALLADPPRQNPITGPVALAGTGVTTSGLASLALQLDRALVFVLQ</sequence>
<keyword evidence="2" id="KW-0479">Metal-binding</keyword>
<keyword evidence="10" id="KW-1185">Reference proteome</keyword>
<evidence type="ECO:0000313" key="10">
    <source>
        <dbReference type="Proteomes" id="UP000242367"/>
    </source>
</evidence>
<comment type="cofactor">
    <cofactor evidence="6">
        <name>Zn(2+)</name>
        <dbReference type="ChEBI" id="CHEBI:29105"/>
    </cofactor>
    <text evidence="6">Binds 1 zinc ion per subunit.</text>
</comment>
<evidence type="ECO:0000256" key="1">
    <source>
        <dbReference type="ARBA" id="ARBA00022670"/>
    </source>
</evidence>
<dbReference type="GO" id="GO:0006508">
    <property type="term" value="P:proteolysis"/>
    <property type="evidence" value="ECO:0007669"/>
    <property type="project" value="UniProtKB-KW"/>
</dbReference>